<evidence type="ECO:0000313" key="2">
    <source>
        <dbReference type="EMBL" id="EFD93426.1"/>
    </source>
</evidence>
<evidence type="ECO:0000313" key="3">
    <source>
        <dbReference type="EMBL" id="EGL39622.1"/>
    </source>
</evidence>
<accession>D3LX39</accession>
<dbReference type="RefSeq" id="WP_007391435.1">
    <property type="nucleotide sequence ID" value="NZ_ADGP01000033.1"/>
</dbReference>
<protein>
    <recommendedName>
        <fullName evidence="6">DUF3592 domain-containing protein</fullName>
    </recommendedName>
</protein>
<reference evidence="3 5" key="3">
    <citation type="submission" date="2011-04" db="EMBL/GenBank/DDBJ databases">
        <authorList>
            <person name="Harkins D.M."/>
            <person name="Madupu R."/>
            <person name="Durkin A.S."/>
            <person name="Torralba M."/>
            <person name="Methe B."/>
            <person name="Sutton G.G."/>
            <person name="Nelson K.E."/>
        </authorList>
    </citation>
    <scope>NUCLEOTIDE SEQUENCE [LARGE SCALE GENOMIC DNA]</scope>
    <source>
        <strain evidence="3 5">UPII 199-6</strain>
    </source>
</reference>
<reference evidence="2" key="2">
    <citation type="submission" date="2009-12" db="EMBL/GenBank/DDBJ databases">
        <authorList>
            <person name="Madupu R."/>
            <person name="Durkin A.S."/>
            <person name="Torralba M."/>
            <person name="Methe B."/>
            <person name="Sutton G.G."/>
            <person name="Strausberg R.L."/>
            <person name="Nelson K.E."/>
        </authorList>
    </citation>
    <scope>NUCLEOTIDE SEQUENCE</scope>
    <source>
        <strain evidence="2">28L</strain>
    </source>
</reference>
<feature type="transmembrane region" description="Helical" evidence="1">
    <location>
        <begin position="6"/>
        <end position="24"/>
    </location>
</feature>
<gene>
    <name evidence="2" type="ORF">HMPREF0889_0849</name>
    <name evidence="3" type="ORF">HMPREF1039_1207</name>
</gene>
<evidence type="ECO:0000313" key="5">
    <source>
        <dbReference type="Proteomes" id="UP000004018"/>
    </source>
</evidence>
<keyword evidence="1" id="KW-1133">Transmembrane helix</keyword>
<keyword evidence="1" id="KW-0812">Transmembrane</keyword>
<dbReference type="OrthoDB" id="1623608at2"/>
<proteinExistence type="predicted"/>
<reference evidence="4" key="1">
    <citation type="submission" date="2009-12" db="EMBL/GenBank/DDBJ databases">
        <title>Sequence of Clostridiales genomosp. BVAB3 str. UPII9-5.</title>
        <authorList>
            <person name="Madupu R."/>
            <person name="Durkin A.S."/>
            <person name="Torralba M."/>
            <person name="Methe B."/>
            <person name="Sutton G.G."/>
            <person name="Strausberg R.L."/>
            <person name="Nelson K.E."/>
        </authorList>
    </citation>
    <scope>NUCLEOTIDE SEQUENCE [LARGE SCALE GENOMIC DNA]</scope>
    <source>
        <strain evidence="4">28L</strain>
    </source>
</reference>
<comment type="caution">
    <text evidence="2">The sequence shown here is derived from an EMBL/GenBank/DDBJ whole genome shotgun (WGS) entry which is preliminary data.</text>
</comment>
<keyword evidence="1" id="KW-0472">Membrane</keyword>
<feature type="transmembrane region" description="Helical" evidence="1">
    <location>
        <begin position="110"/>
        <end position="130"/>
    </location>
</feature>
<dbReference type="EMBL" id="ADGP01000033">
    <property type="protein sequence ID" value="EFD93426.1"/>
    <property type="molecule type" value="Genomic_DNA"/>
</dbReference>
<dbReference type="STRING" id="699218.HMPREF0889_0849"/>
<organism evidence="2 4">
    <name type="scientific">Megasphaera lornae</name>
    <dbReference type="NCBI Taxonomy" id="1000568"/>
    <lineage>
        <taxon>Bacteria</taxon>
        <taxon>Bacillati</taxon>
        <taxon>Bacillota</taxon>
        <taxon>Negativicutes</taxon>
        <taxon>Veillonellales</taxon>
        <taxon>Veillonellaceae</taxon>
        <taxon>Megasphaera</taxon>
    </lineage>
</organism>
<dbReference type="AlphaFoldDB" id="D3LX39"/>
<dbReference type="eggNOG" id="ENOG5033C2C">
    <property type="taxonomic scope" value="Bacteria"/>
</dbReference>
<evidence type="ECO:0000256" key="1">
    <source>
        <dbReference type="SAM" id="Phobius"/>
    </source>
</evidence>
<sequence>MLYYVPAVIGIFLIGFGVYHGYALQAFIRRCTVRTEGVVEAFVCPPQKGRPLYFPVISYRDRDGKVQRKQYRWGDSQWHIQVGDIVSLQYNPQNYDEFYLYAEQATWRQYANAFCIILGGIIFISAYYRLAM</sequence>
<keyword evidence="5" id="KW-1185">Reference proteome</keyword>
<name>D3LX39_9FIRM</name>
<dbReference type="EMBL" id="AFIJ01000035">
    <property type="protein sequence ID" value="EGL39622.1"/>
    <property type="molecule type" value="Genomic_DNA"/>
</dbReference>
<evidence type="ECO:0000313" key="4">
    <source>
        <dbReference type="Proteomes" id="UP000003242"/>
    </source>
</evidence>
<dbReference type="Proteomes" id="UP000004018">
    <property type="component" value="Unassembled WGS sequence"/>
</dbReference>
<evidence type="ECO:0008006" key="6">
    <source>
        <dbReference type="Google" id="ProtNLM"/>
    </source>
</evidence>
<dbReference type="Proteomes" id="UP000003242">
    <property type="component" value="Unassembled WGS sequence"/>
</dbReference>